<accession>A0A8S3HFB0</accession>
<sequence>EVEAALKKRELELRLTEASLEQSHTLLEERTELIKQERQVSEAERLVLYKKCEELASSELSLRSQVQMYSERYQE</sequence>
<dbReference type="Proteomes" id="UP000681967">
    <property type="component" value="Unassembled WGS sequence"/>
</dbReference>
<comment type="caution">
    <text evidence="2">The sequence shown here is derived from an EMBL/GenBank/DDBJ whole genome shotgun (WGS) entry which is preliminary data.</text>
</comment>
<feature type="non-terminal residue" evidence="2">
    <location>
        <position position="75"/>
    </location>
</feature>
<dbReference type="EMBL" id="CAJOBJ010027511">
    <property type="protein sequence ID" value="CAF4253140.1"/>
    <property type="molecule type" value="Genomic_DNA"/>
</dbReference>
<dbReference type="EMBL" id="CAJOBH010290800">
    <property type="protein sequence ID" value="CAF5180898.1"/>
    <property type="molecule type" value="Genomic_DNA"/>
</dbReference>
<name>A0A8S3HFB0_9BILA</name>
<evidence type="ECO:0000313" key="2">
    <source>
        <dbReference type="EMBL" id="CAF5180898.1"/>
    </source>
</evidence>
<reference evidence="2" key="1">
    <citation type="submission" date="2021-02" db="EMBL/GenBank/DDBJ databases">
        <authorList>
            <person name="Nowell W R."/>
        </authorList>
    </citation>
    <scope>NUCLEOTIDE SEQUENCE</scope>
</reference>
<proteinExistence type="predicted"/>
<dbReference type="Proteomes" id="UP000681720">
    <property type="component" value="Unassembled WGS sequence"/>
</dbReference>
<gene>
    <name evidence="2" type="ORF">BYL167_LOCUS78941</name>
    <name evidence="1" type="ORF">GIL414_LOCUS23787</name>
</gene>
<evidence type="ECO:0000313" key="3">
    <source>
        <dbReference type="Proteomes" id="UP000681967"/>
    </source>
</evidence>
<protein>
    <submittedName>
        <fullName evidence="2">Uncharacterized protein</fullName>
    </submittedName>
</protein>
<dbReference type="AlphaFoldDB" id="A0A8S3HFB0"/>
<organism evidence="2 3">
    <name type="scientific">Rotaria magnacalcarata</name>
    <dbReference type="NCBI Taxonomy" id="392030"/>
    <lineage>
        <taxon>Eukaryota</taxon>
        <taxon>Metazoa</taxon>
        <taxon>Spiralia</taxon>
        <taxon>Gnathifera</taxon>
        <taxon>Rotifera</taxon>
        <taxon>Eurotatoria</taxon>
        <taxon>Bdelloidea</taxon>
        <taxon>Philodinida</taxon>
        <taxon>Philodinidae</taxon>
        <taxon>Rotaria</taxon>
    </lineage>
</organism>
<feature type="non-terminal residue" evidence="2">
    <location>
        <position position="1"/>
    </location>
</feature>
<evidence type="ECO:0000313" key="1">
    <source>
        <dbReference type="EMBL" id="CAF4253140.1"/>
    </source>
</evidence>